<dbReference type="PANTHER" id="PTHR43099">
    <property type="entry name" value="UPF0053 PROTEIN YRKA"/>
    <property type="match status" value="1"/>
</dbReference>
<evidence type="ECO:0000256" key="3">
    <source>
        <dbReference type="ARBA" id="ARBA00022692"/>
    </source>
</evidence>
<keyword evidence="4" id="KW-0677">Repeat</keyword>
<evidence type="ECO:0000256" key="5">
    <source>
        <dbReference type="ARBA" id="ARBA00022989"/>
    </source>
</evidence>
<dbReference type="Gene3D" id="3.10.580.10">
    <property type="entry name" value="CBS-domain"/>
    <property type="match status" value="1"/>
</dbReference>
<feature type="transmembrane region" description="Helical" evidence="9">
    <location>
        <begin position="98"/>
        <end position="123"/>
    </location>
</feature>
<dbReference type="InterPro" id="IPR044751">
    <property type="entry name" value="Ion_transp-like_CBS"/>
</dbReference>
<dbReference type="InterPro" id="IPR002550">
    <property type="entry name" value="CNNM"/>
</dbReference>
<name>A0A4V5TK72_9ACTN</name>
<comment type="subcellular location">
    <subcellularLocation>
        <location evidence="1">Cell membrane</location>
        <topology evidence="1">Multi-pass membrane protein</topology>
    </subcellularLocation>
</comment>
<keyword evidence="13" id="KW-1185">Reference proteome</keyword>
<dbReference type="InterPro" id="IPR046342">
    <property type="entry name" value="CBS_dom_sf"/>
</dbReference>
<evidence type="ECO:0000256" key="4">
    <source>
        <dbReference type="ARBA" id="ARBA00022737"/>
    </source>
</evidence>
<comment type="caution">
    <text evidence="12">The sequence shown here is derived from an EMBL/GenBank/DDBJ whole genome shotgun (WGS) entry which is preliminary data.</text>
</comment>
<dbReference type="Pfam" id="PF01595">
    <property type="entry name" value="CNNM"/>
    <property type="match status" value="1"/>
</dbReference>
<dbReference type="PANTHER" id="PTHR43099:SF5">
    <property type="entry name" value="HLYC_CORC FAMILY TRANSPORTER"/>
    <property type="match status" value="1"/>
</dbReference>
<evidence type="ECO:0000313" key="13">
    <source>
        <dbReference type="Proteomes" id="UP000307808"/>
    </source>
</evidence>
<keyword evidence="7" id="KW-0129">CBS domain</keyword>
<evidence type="ECO:0000256" key="2">
    <source>
        <dbReference type="ARBA" id="ARBA00022475"/>
    </source>
</evidence>
<evidence type="ECO:0000256" key="9">
    <source>
        <dbReference type="SAM" id="Phobius"/>
    </source>
</evidence>
<dbReference type="AlphaFoldDB" id="A0A4V5TK72"/>
<feature type="transmembrane region" description="Helical" evidence="9">
    <location>
        <begin position="135"/>
        <end position="157"/>
    </location>
</feature>
<dbReference type="InterPro" id="IPR051676">
    <property type="entry name" value="UPF0053_domain"/>
</dbReference>
<feature type="domain" description="CNNM transmembrane" evidence="11">
    <location>
        <begin position="1"/>
        <end position="202"/>
    </location>
</feature>
<organism evidence="12 13">
    <name type="scientific">Nocardioides jishulii</name>
    <dbReference type="NCBI Taxonomy" id="2575440"/>
    <lineage>
        <taxon>Bacteria</taxon>
        <taxon>Bacillati</taxon>
        <taxon>Actinomycetota</taxon>
        <taxon>Actinomycetes</taxon>
        <taxon>Propionibacteriales</taxon>
        <taxon>Nocardioidaceae</taxon>
        <taxon>Nocardioides</taxon>
    </lineage>
</organism>
<dbReference type="InterPro" id="IPR000644">
    <property type="entry name" value="CBS_dom"/>
</dbReference>
<evidence type="ECO:0000259" key="11">
    <source>
        <dbReference type="PROSITE" id="PS51846"/>
    </source>
</evidence>
<reference evidence="12 13" key="1">
    <citation type="submission" date="2019-04" db="EMBL/GenBank/DDBJ databases">
        <authorList>
            <person name="Dong K."/>
        </authorList>
    </citation>
    <scope>NUCLEOTIDE SEQUENCE [LARGE SCALE GENOMIC DNA]</scope>
    <source>
        <strain evidence="13">dk3543</strain>
    </source>
</reference>
<dbReference type="PROSITE" id="PS51846">
    <property type="entry name" value="CNNM"/>
    <property type="match status" value="1"/>
</dbReference>
<dbReference type="Proteomes" id="UP000307808">
    <property type="component" value="Unassembled WGS sequence"/>
</dbReference>
<evidence type="ECO:0000313" key="12">
    <source>
        <dbReference type="EMBL" id="TKI62403.1"/>
    </source>
</evidence>
<feature type="domain" description="CBS" evidence="10">
    <location>
        <begin position="285"/>
        <end position="342"/>
    </location>
</feature>
<dbReference type="PROSITE" id="PS51371">
    <property type="entry name" value="CBS"/>
    <property type="match status" value="2"/>
</dbReference>
<keyword evidence="5 8" id="KW-1133">Transmembrane helix</keyword>
<dbReference type="Pfam" id="PF00571">
    <property type="entry name" value="CBS"/>
    <property type="match status" value="2"/>
</dbReference>
<evidence type="ECO:0000259" key="10">
    <source>
        <dbReference type="PROSITE" id="PS51371"/>
    </source>
</evidence>
<evidence type="ECO:0000256" key="1">
    <source>
        <dbReference type="ARBA" id="ARBA00004651"/>
    </source>
</evidence>
<feature type="transmembrane region" description="Helical" evidence="9">
    <location>
        <begin position="56"/>
        <end position="78"/>
    </location>
</feature>
<evidence type="ECO:0000256" key="8">
    <source>
        <dbReference type="PROSITE-ProRule" id="PRU01193"/>
    </source>
</evidence>
<sequence>MGDLTAVVLALVLLALNAFFVGAEFALISARRSQIEPLAASGSKMARSTLAAMERVSVVMAGAQFGITVCSLGLGAVGEPAVAHLLEPVFELVGVPHQAVHPISFVVALMLVVYLHVVLGEMVPKNIAIAGPERAALLLGPPMMVVVTVLKPIILFINACANVIIRALGIEPKDEVNSTFTREEVAALVEESRGQGMLEAGEYDRLSGALGFTEKTVASVVMPTETLTTVPRGASGAEVEAVCAATGYSRFPVRSESGDLIGYLHVKDVLEVDERRRLRPVDDKWIRPFASVRRDDPLHSALEALQGRGAHMGRVVGEDGATLGLVTLEDLLEELVGEIRDAAHQEDSPSS</sequence>
<keyword evidence="3 8" id="KW-0812">Transmembrane</keyword>
<keyword evidence="6 8" id="KW-0472">Membrane</keyword>
<dbReference type="CDD" id="cd04590">
    <property type="entry name" value="CBS_pair_CorC_HlyC_assoc"/>
    <property type="match status" value="1"/>
</dbReference>
<keyword evidence="2" id="KW-1003">Cell membrane</keyword>
<dbReference type="GO" id="GO:0005886">
    <property type="term" value="C:plasma membrane"/>
    <property type="evidence" value="ECO:0007669"/>
    <property type="project" value="UniProtKB-SubCell"/>
</dbReference>
<accession>A0A4V5TK72</accession>
<evidence type="ECO:0000256" key="6">
    <source>
        <dbReference type="ARBA" id="ARBA00023136"/>
    </source>
</evidence>
<proteinExistence type="predicted"/>
<gene>
    <name evidence="12" type="ORF">FC770_08395</name>
</gene>
<protein>
    <submittedName>
        <fullName evidence="12">HlyC/CorC family transporter</fullName>
    </submittedName>
</protein>
<feature type="transmembrane region" description="Helical" evidence="9">
    <location>
        <begin position="6"/>
        <end position="28"/>
    </location>
</feature>
<evidence type="ECO:0000256" key="7">
    <source>
        <dbReference type="PROSITE-ProRule" id="PRU00703"/>
    </source>
</evidence>
<dbReference type="RefSeq" id="WP_137065672.1">
    <property type="nucleotide sequence ID" value="NZ_CP040748.1"/>
</dbReference>
<dbReference type="EMBL" id="SZPY01000002">
    <property type="protein sequence ID" value="TKI62403.1"/>
    <property type="molecule type" value="Genomic_DNA"/>
</dbReference>
<feature type="domain" description="CBS" evidence="10">
    <location>
        <begin position="222"/>
        <end position="281"/>
    </location>
</feature>
<dbReference type="OrthoDB" id="110231at2"/>
<dbReference type="SUPFAM" id="SSF54631">
    <property type="entry name" value="CBS-domain pair"/>
    <property type="match status" value="1"/>
</dbReference>